<dbReference type="Proteomes" id="UP000595426">
    <property type="component" value="Chromosome"/>
</dbReference>
<dbReference type="EMBL" id="CP067018">
    <property type="protein sequence ID" value="QQN57643.1"/>
    <property type="molecule type" value="Genomic_DNA"/>
</dbReference>
<dbReference type="PROSITE" id="PS51257">
    <property type="entry name" value="PROKAR_LIPOPROTEIN"/>
    <property type="match status" value="1"/>
</dbReference>
<reference evidence="2 3" key="1">
    <citation type="submission" date="2020-12" db="EMBL/GenBank/DDBJ databases">
        <title>FDA dAtabase for Regulatory Grade micrObial Sequences (FDA-ARGOS): Supporting development and validation of Infectious Disease Dx tests.</title>
        <authorList>
            <person name="Kerrigan L."/>
            <person name="Long C."/>
            <person name="Tallon L."/>
            <person name="Sadzewicz L."/>
            <person name="Zhao X."/>
            <person name="Boylan J."/>
            <person name="Ott S."/>
            <person name="Bowen H."/>
            <person name="Vavikolanu K."/>
            <person name="Mehta A."/>
            <person name="Aluvathingal J."/>
            <person name="Nadendla S."/>
            <person name="Yan Y."/>
            <person name="Sichtig H."/>
        </authorList>
    </citation>
    <scope>NUCLEOTIDE SEQUENCE [LARGE SCALE GENOMIC DNA]</scope>
    <source>
        <strain evidence="2 3">FDAARGOS_1031</strain>
    </source>
</reference>
<dbReference type="GO" id="GO:0008061">
    <property type="term" value="F:chitin binding"/>
    <property type="evidence" value="ECO:0007669"/>
    <property type="project" value="InterPro"/>
</dbReference>
<accession>A0A7T7ZWS0</accession>
<dbReference type="SUPFAM" id="SSF57625">
    <property type="entry name" value="Invertebrate chitin-binding proteins"/>
    <property type="match status" value="1"/>
</dbReference>
<evidence type="ECO:0000313" key="2">
    <source>
        <dbReference type="EMBL" id="QQN57643.1"/>
    </source>
</evidence>
<organism evidence="2 3">
    <name type="scientific">Elizabethkingia bruuniana</name>
    <dbReference type="NCBI Taxonomy" id="1756149"/>
    <lineage>
        <taxon>Bacteria</taxon>
        <taxon>Pseudomonadati</taxon>
        <taxon>Bacteroidota</taxon>
        <taxon>Flavobacteriia</taxon>
        <taxon>Flavobacteriales</taxon>
        <taxon>Weeksellaceae</taxon>
        <taxon>Elizabethkingia</taxon>
    </lineage>
</organism>
<feature type="domain" description="Chitin-binding type-2" evidence="1">
    <location>
        <begin position="459"/>
        <end position="505"/>
    </location>
</feature>
<dbReference type="Pfam" id="PF01607">
    <property type="entry name" value="CBM_14"/>
    <property type="match status" value="1"/>
</dbReference>
<dbReference type="OrthoDB" id="1453974at2"/>
<evidence type="ECO:0000259" key="1">
    <source>
        <dbReference type="Pfam" id="PF01607"/>
    </source>
</evidence>
<sequence length="510" mass="54288">MKKILKYNSAFSKGKITGIGSLFLGVSFFLFSCRSADTERQISENQAVVKVNLTDSEFETLSDNSNTKSGIQSVDPNVQVNRIKLTNELDLITEVTPVESKERGQRTIKGGAIDAIVKDPLPNGTVYRVVVYDNNGAFVESKDYTRGNEGTVSMNLNGGSTYTFVVYSVNTTNVADLPAITYTNPAVPTLATARISSTPGNRDIMYFKTNLTVSGSQTNYLNVILKHRFTQITTVIDASARNANVTAVTGNYSPHSDTGQWTMNLADGVVTRTATNSAGSPIVFPTLNAQVVTSRPTIINSNATNAGVLAFSTLTIGGVTATNVIPYNNLQLTPGVRYTANVRVAQAVGSIANLICASAVFNTTFYNNEDVAANTTLTIPYQGGNGGTYPGQVVQSTGVTGLRATLAAGSFVNGNANLILTISGKPLGEGPAIFTITIGGRTCIISVEINLARGVLIRCVAAGFYPYPNVGDKYLQCVQISGQWYYYVYSCPANSNFNPSVGRCVVGYVP</sequence>
<dbReference type="KEGG" id="egm:AYC65_03540"/>
<dbReference type="GeneID" id="93131958"/>
<dbReference type="RefSeq" id="WP_052114680.1">
    <property type="nucleotide sequence ID" value="NZ_CBCSDR010000003.1"/>
</dbReference>
<name>A0A7T7ZWS0_9FLAO</name>
<protein>
    <submittedName>
        <fullName evidence="2">Chitin binding domain-containing protein</fullName>
    </submittedName>
</protein>
<dbReference type="InterPro" id="IPR002557">
    <property type="entry name" value="Chitin-bd_dom"/>
</dbReference>
<keyword evidence="3" id="KW-1185">Reference proteome</keyword>
<dbReference type="Gene3D" id="2.170.140.10">
    <property type="entry name" value="Chitin binding domain"/>
    <property type="match status" value="1"/>
</dbReference>
<gene>
    <name evidence="2" type="ORF">I6H88_14470</name>
</gene>
<dbReference type="GO" id="GO:0005576">
    <property type="term" value="C:extracellular region"/>
    <property type="evidence" value="ECO:0007669"/>
    <property type="project" value="InterPro"/>
</dbReference>
<proteinExistence type="predicted"/>
<dbReference type="AlphaFoldDB" id="A0A7T7ZWS0"/>
<dbReference type="InterPro" id="IPR036508">
    <property type="entry name" value="Chitin-bd_dom_sf"/>
</dbReference>
<evidence type="ECO:0000313" key="3">
    <source>
        <dbReference type="Proteomes" id="UP000595426"/>
    </source>
</evidence>